<dbReference type="EMBL" id="ADTU01008769">
    <property type="status" value="NOT_ANNOTATED_CDS"/>
    <property type="molecule type" value="Genomic_DNA"/>
</dbReference>
<dbReference type="EMBL" id="ADTU01008766">
    <property type="status" value="NOT_ANNOTATED_CDS"/>
    <property type="molecule type" value="Genomic_DNA"/>
</dbReference>
<dbReference type="OrthoDB" id="7547878at2759"/>
<dbReference type="EMBL" id="ADTU01008767">
    <property type="status" value="NOT_ANNOTATED_CDS"/>
    <property type="molecule type" value="Genomic_DNA"/>
</dbReference>
<dbReference type="EMBL" id="ADTU01008770">
    <property type="status" value="NOT_ANNOTATED_CDS"/>
    <property type="molecule type" value="Genomic_DNA"/>
</dbReference>
<organism evidence="2 3">
    <name type="scientific">Atta cephalotes</name>
    <name type="common">Leafcutter ant</name>
    <dbReference type="NCBI Taxonomy" id="12957"/>
    <lineage>
        <taxon>Eukaryota</taxon>
        <taxon>Metazoa</taxon>
        <taxon>Ecdysozoa</taxon>
        <taxon>Arthropoda</taxon>
        <taxon>Hexapoda</taxon>
        <taxon>Insecta</taxon>
        <taxon>Pterygota</taxon>
        <taxon>Neoptera</taxon>
        <taxon>Endopterygota</taxon>
        <taxon>Hymenoptera</taxon>
        <taxon>Apocrita</taxon>
        <taxon>Aculeata</taxon>
        <taxon>Formicoidea</taxon>
        <taxon>Formicidae</taxon>
        <taxon>Myrmicinae</taxon>
        <taxon>Atta</taxon>
    </lineage>
</organism>
<accession>A0A158N8U7</accession>
<evidence type="ECO:0000313" key="3">
    <source>
        <dbReference type="Proteomes" id="UP000005205"/>
    </source>
</evidence>
<name>A0A158N8U7_ATTCE</name>
<feature type="compositionally biased region" description="Basic and acidic residues" evidence="1">
    <location>
        <begin position="101"/>
        <end position="110"/>
    </location>
</feature>
<protein>
    <submittedName>
        <fullName evidence="2">Uncharacterized protein</fullName>
    </submittedName>
</protein>
<evidence type="ECO:0000313" key="2">
    <source>
        <dbReference type="EnsemblMetazoa" id="XP_012053955.1"/>
    </source>
</evidence>
<reference evidence="3" key="1">
    <citation type="journal article" date="2011" name="PLoS Genet.">
        <title>The genome sequence of the leaf-cutter ant Atta cephalotes reveals insights into its obligate symbiotic lifestyle.</title>
        <authorList>
            <person name="Suen G."/>
            <person name="Teiling C."/>
            <person name="Li L."/>
            <person name="Holt C."/>
            <person name="Abouheif E."/>
            <person name="Bornberg-Bauer E."/>
            <person name="Bouffard P."/>
            <person name="Caldera E.J."/>
            <person name="Cash E."/>
            <person name="Cavanaugh A."/>
            <person name="Denas O."/>
            <person name="Elhaik E."/>
            <person name="Fave M.J."/>
            <person name="Gadau J."/>
            <person name="Gibson J.D."/>
            <person name="Graur D."/>
            <person name="Grubbs K.J."/>
            <person name="Hagen D.E."/>
            <person name="Harkins T.T."/>
            <person name="Helmkampf M."/>
            <person name="Hu H."/>
            <person name="Johnson B.R."/>
            <person name="Kim J."/>
            <person name="Marsh S.E."/>
            <person name="Moeller J.A."/>
            <person name="Munoz-Torres M.C."/>
            <person name="Murphy M.C."/>
            <person name="Naughton M.C."/>
            <person name="Nigam S."/>
            <person name="Overson R."/>
            <person name="Rajakumar R."/>
            <person name="Reese J.T."/>
            <person name="Scott J.J."/>
            <person name="Smith C.R."/>
            <person name="Tao S."/>
            <person name="Tsutsui N.D."/>
            <person name="Viljakainen L."/>
            <person name="Wissler L."/>
            <person name="Yandell M.D."/>
            <person name="Zimmer F."/>
            <person name="Taylor J."/>
            <person name="Slater S.C."/>
            <person name="Clifton S.W."/>
            <person name="Warren W.C."/>
            <person name="Elsik C.G."/>
            <person name="Smith C.D."/>
            <person name="Weinstock G.M."/>
            <person name="Gerardo N.M."/>
            <person name="Currie C.R."/>
        </authorList>
    </citation>
    <scope>NUCLEOTIDE SEQUENCE [LARGE SCALE GENOMIC DNA]</scope>
</reference>
<dbReference type="EMBL" id="ADTU01008768">
    <property type="status" value="NOT_ANNOTATED_CDS"/>
    <property type="molecule type" value="Genomic_DNA"/>
</dbReference>
<sequence length="176" mass="19936">MFQIRYSNKTEHNLAFYFKKCTIGVTINILLASSYCPSSVVTIISSNVLWRLKDQRNMESVIKMETLQDRARRKSRTSLKIFKETHRIVPEPRTKRRGGRERKEEREEKSIATGVRMKGTERFLAQLCSLPCTVRFAKAAASIHPSVRIVVGVSETTANSQIDDGQKEYGEAPGAA</sequence>
<dbReference type="AlphaFoldDB" id="A0A158N8U7"/>
<proteinExistence type="predicted"/>
<dbReference type="EnsemblMetazoa" id="XM_012198565.1">
    <property type="protein sequence ID" value="XP_012053955.1"/>
    <property type="gene ID" value="LOC105627949"/>
</dbReference>
<dbReference type="KEGG" id="acep:105627949"/>
<dbReference type="EMBL" id="ADTU01008765">
    <property type="status" value="NOT_ANNOTATED_CDS"/>
    <property type="molecule type" value="Genomic_DNA"/>
</dbReference>
<gene>
    <name evidence="2" type="primary">105627949</name>
</gene>
<dbReference type="Proteomes" id="UP000005205">
    <property type="component" value="Unassembled WGS sequence"/>
</dbReference>
<reference evidence="2" key="2">
    <citation type="submission" date="2016-04" db="UniProtKB">
        <authorList>
            <consortium name="EnsemblMetazoa"/>
        </authorList>
    </citation>
    <scope>IDENTIFICATION</scope>
</reference>
<keyword evidence="3" id="KW-1185">Reference proteome</keyword>
<dbReference type="InParanoid" id="A0A158N8U7"/>
<feature type="region of interest" description="Disordered" evidence="1">
    <location>
        <begin position="90"/>
        <end position="110"/>
    </location>
</feature>
<evidence type="ECO:0000256" key="1">
    <source>
        <dbReference type="SAM" id="MobiDB-lite"/>
    </source>
</evidence>